<dbReference type="InterPro" id="IPR029056">
    <property type="entry name" value="Ribokinase-like"/>
</dbReference>
<name>A0ABT5TD59_9RHOB</name>
<dbReference type="PANTHER" id="PTHR10584:SF166">
    <property type="entry name" value="RIBOKINASE"/>
    <property type="match status" value="1"/>
</dbReference>
<dbReference type="EMBL" id="JAQZSM010000024">
    <property type="protein sequence ID" value="MDD7973044.1"/>
    <property type="molecule type" value="Genomic_DNA"/>
</dbReference>
<keyword evidence="2 4" id="KW-0418">Kinase</keyword>
<feature type="domain" description="Carbohydrate kinase PfkB" evidence="3">
    <location>
        <begin position="45"/>
        <end position="298"/>
    </location>
</feature>
<dbReference type="Gene3D" id="3.40.1190.20">
    <property type="match status" value="1"/>
</dbReference>
<evidence type="ECO:0000313" key="4">
    <source>
        <dbReference type="EMBL" id="MDD7973044.1"/>
    </source>
</evidence>
<dbReference type="SUPFAM" id="SSF53613">
    <property type="entry name" value="Ribokinase-like"/>
    <property type="match status" value="1"/>
</dbReference>
<dbReference type="InterPro" id="IPR002173">
    <property type="entry name" value="Carboh/pur_kinase_PfkB_CS"/>
</dbReference>
<organism evidence="4 5">
    <name type="scientific">Roseinatronobacter alkalisoli</name>
    <dbReference type="NCBI Taxonomy" id="3028235"/>
    <lineage>
        <taxon>Bacteria</taxon>
        <taxon>Pseudomonadati</taxon>
        <taxon>Pseudomonadota</taxon>
        <taxon>Alphaproteobacteria</taxon>
        <taxon>Rhodobacterales</taxon>
        <taxon>Paracoccaceae</taxon>
        <taxon>Roseinatronobacter</taxon>
    </lineage>
</organism>
<dbReference type="Proteomes" id="UP001431784">
    <property type="component" value="Unassembled WGS sequence"/>
</dbReference>
<reference evidence="4" key="1">
    <citation type="submission" date="2023-02" db="EMBL/GenBank/DDBJ databases">
        <title>Description of Roseinatronobacter alkalisoli sp. nov., an alkaliphilic bacerium isolated from soda soil.</title>
        <authorList>
            <person name="Wei W."/>
        </authorList>
    </citation>
    <scope>NUCLEOTIDE SEQUENCE</scope>
    <source>
        <strain evidence="4">HJB301</strain>
    </source>
</reference>
<evidence type="ECO:0000256" key="1">
    <source>
        <dbReference type="ARBA" id="ARBA00022679"/>
    </source>
</evidence>
<dbReference type="RefSeq" id="WP_274353717.1">
    <property type="nucleotide sequence ID" value="NZ_JAQZSM010000024.1"/>
</dbReference>
<accession>A0ABT5TD59</accession>
<dbReference type="PROSITE" id="PS00584">
    <property type="entry name" value="PFKB_KINASES_2"/>
    <property type="match status" value="1"/>
</dbReference>
<comment type="caution">
    <text evidence="4">The sequence shown here is derived from an EMBL/GenBank/DDBJ whole genome shotgun (WGS) entry which is preliminary data.</text>
</comment>
<sequence>MTLTASAHWVVPDMQGEVLCAGRIYCDLVFTGLPDFARLGTEVFAGDMSLRAGGGAFITAAHLLDAGTPAHLLGRLGDDEFSNALVTQIRAAGLTTDFLAREHDTAAQVTVALNHAGDRAFVTHRHGPALPPDAARAFDRGRITHVHFSEYATLRDARALADAALARGLVVSLDPSWDAKLLHPEALTDMARGIDLFLPNLKEATVLTGAATAKDALHILGNHFPMVAIKCGANGAWFSQNGRHYHSIAPGVRVLDTTGAGDAFNAGLIAGLMQGLPAQTVLDRAVARGARAVTTIGGAPEHGKEVLT</sequence>
<evidence type="ECO:0000256" key="2">
    <source>
        <dbReference type="ARBA" id="ARBA00022777"/>
    </source>
</evidence>
<proteinExistence type="predicted"/>
<keyword evidence="1" id="KW-0808">Transferase</keyword>
<gene>
    <name evidence="4" type="ORF">PUT78_18330</name>
</gene>
<evidence type="ECO:0000313" key="5">
    <source>
        <dbReference type="Proteomes" id="UP001431784"/>
    </source>
</evidence>
<evidence type="ECO:0000259" key="3">
    <source>
        <dbReference type="Pfam" id="PF00294"/>
    </source>
</evidence>
<dbReference type="Pfam" id="PF00294">
    <property type="entry name" value="PfkB"/>
    <property type="match status" value="1"/>
</dbReference>
<keyword evidence="5" id="KW-1185">Reference proteome</keyword>
<protein>
    <submittedName>
        <fullName evidence="4">PfkB family carbohydrate kinase</fullName>
    </submittedName>
</protein>
<dbReference type="PANTHER" id="PTHR10584">
    <property type="entry name" value="SUGAR KINASE"/>
    <property type="match status" value="1"/>
</dbReference>
<dbReference type="GO" id="GO:0016301">
    <property type="term" value="F:kinase activity"/>
    <property type="evidence" value="ECO:0007669"/>
    <property type="project" value="UniProtKB-KW"/>
</dbReference>
<dbReference type="InterPro" id="IPR011611">
    <property type="entry name" value="PfkB_dom"/>
</dbReference>